<accession>A0ABQ1KY95</accession>
<proteinExistence type="predicted"/>
<name>A0ABQ1KY95_9GAMM</name>
<organism evidence="1 2">
    <name type="scientific">Marinobacterium zhoushanense</name>
    <dbReference type="NCBI Taxonomy" id="1679163"/>
    <lineage>
        <taxon>Bacteria</taxon>
        <taxon>Pseudomonadati</taxon>
        <taxon>Pseudomonadota</taxon>
        <taxon>Gammaproteobacteria</taxon>
        <taxon>Oceanospirillales</taxon>
        <taxon>Oceanospirillaceae</taxon>
        <taxon>Marinobacterium</taxon>
    </lineage>
</organism>
<evidence type="ECO:0000313" key="2">
    <source>
        <dbReference type="Proteomes" id="UP000629025"/>
    </source>
</evidence>
<sequence length="53" mass="5506">MRFGLQTLVGGRSAEAASLARGEPILGGSTAPSLAQWARNTAPTNLLKRLVVT</sequence>
<gene>
    <name evidence="1" type="ORF">GCM10011352_40740</name>
</gene>
<dbReference type="EMBL" id="BMIJ01000010">
    <property type="protein sequence ID" value="GGC10138.1"/>
    <property type="molecule type" value="Genomic_DNA"/>
</dbReference>
<dbReference type="Proteomes" id="UP000629025">
    <property type="component" value="Unassembled WGS sequence"/>
</dbReference>
<evidence type="ECO:0000313" key="1">
    <source>
        <dbReference type="EMBL" id="GGC10138.1"/>
    </source>
</evidence>
<comment type="caution">
    <text evidence="1">The sequence shown here is derived from an EMBL/GenBank/DDBJ whole genome shotgun (WGS) entry which is preliminary data.</text>
</comment>
<keyword evidence="2" id="KW-1185">Reference proteome</keyword>
<reference evidence="2" key="1">
    <citation type="journal article" date="2019" name="Int. J. Syst. Evol. Microbiol.">
        <title>The Global Catalogue of Microorganisms (GCM) 10K type strain sequencing project: providing services to taxonomists for standard genome sequencing and annotation.</title>
        <authorList>
            <consortium name="The Broad Institute Genomics Platform"/>
            <consortium name="The Broad Institute Genome Sequencing Center for Infectious Disease"/>
            <person name="Wu L."/>
            <person name="Ma J."/>
        </authorList>
    </citation>
    <scope>NUCLEOTIDE SEQUENCE [LARGE SCALE GENOMIC DNA]</scope>
    <source>
        <strain evidence="2">CGMCC 1.15341</strain>
    </source>
</reference>
<protein>
    <submittedName>
        <fullName evidence="1">Uncharacterized protein</fullName>
    </submittedName>
</protein>